<reference evidence="3" key="3">
    <citation type="submission" date="2025-09" db="UniProtKB">
        <authorList>
            <consortium name="Ensembl"/>
        </authorList>
    </citation>
    <scope>IDENTIFICATION</scope>
</reference>
<dbReference type="GeneTree" id="ENSGT00940000153634"/>
<organism evidence="3 4">
    <name type="scientific">Hucho hucho</name>
    <name type="common">huchen</name>
    <dbReference type="NCBI Taxonomy" id="62062"/>
    <lineage>
        <taxon>Eukaryota</taxon>
        <taxon>Metazoa</taxon>
        <taxon>Chordata</taxon>
        <taxon>Craniata</taxon>
        <taxon>Vertebrata</taxon>
        <taxon>Euteleostomi</taxon>
        <taxon>Actinopterygii</taxon>
        <taxon>Neopterygii</taxon>
        <taxon>Teleostei</taxon>
        <taxon>Protacanthopterygii</taxon>
        <taxon>Salmoniformes</taxon>
        <taxon>Salmonidae</taxon>
        <taxon>Salmoninae</taxon>
        <taxon>Hucho</taxon>
    </lineage>
</organism>
<sequence>MKFLLLQQKYLEYLEDAKVLEALQVLRAELTPLQYNTERIHILSGYLMCSHAEDLRAKAEWEGKGTASRTKLLDKLQSECHLTRTNTHTHTHRHIHISHHTHTHIHTHPHTHTHIHTHTFTSHTHTHTHTSHGAAGSLVVRALERLLDRIPELTRYKSVVLPLNKAVNPLFLGRHCK</sequence>
<dbReference type="GO" id="GO:0043161">
    <property type="term" value="P:proteasome-mediated ubiquitin-dependent protein catabolic process"/>
    <property type="evidence" value="ECO:0007669"/>
    <property type="project" value="TreeGrafter"/>
</dbReference>
<evidence type="ECO:0000256" key="1">
    <source>
        <dbReference type="ARBA" id="ARBA00022574"/>
    </source>
</evidence>
<keyword evidence="4" id="KW-1185">Reference proteome</keyword>
<name>A0A4W5L2R1_9TELE</name>
<evidence type="ECO:0000313" key="4">
    <source>
        <dbReference type="Proteomes" id="UP000314982"/>
    </source>
</evidence>
<keyword evidence="1" id="KW-0853">WD repeat</keyword>
<keyword evidence="2" id="KW-0677">Repeat</keyword>
<evidence type="ECO:0000313" key="3">
    <source>
        <dbReference type="Ensembl" id="ENSHHUP00000019116.1"/>
    </source>
</evidence>
<dbReference type="AlphaFoldDB" id="A0A4W5L2R1"/>
<reference evidence="4" key="1">
    <citation type="submission" date="2018-06" db="EMBL/GenBank/DDBJ databases">
        <title>Genome assembly of Danube salmon.</title>
        <authorList>
            <person name="Macqueen D.J."/>
            <person name="Gundappa M.K."/>
        </authorList>
    </citation>
    <scope>NUCLEOTIDE SEQUENCE [LARGE SCALE GENOMIC DNA]</scope>
</reference>
<dbReference type="GO" id="GO:0034657">
    <property type="term" value="C:GID complex"/>
    <property type="evidence" value="ECO:0007669"/>
    <property type="project" value="TreeGrafter"/>
</dbReference>
<dbReference type="Proteomes" id="UP000314982">
    <property type="component" value="Unassembled WGS sequence"/>
</dbReference>
<proteinExistence type="predicted"/>
<evidence type="ECO:0008006" key="5">
    <source>
        <dbReference type="Google" id="ProtNLM"/>
    </source>
</evidence>
<dbReference type="InterPro" id="IPR051350">
    <property type="entry name" value="WD_repeat-ST_regulator"/>
</dbReference>
<accession>A0A4W5L2R1</accession>
<dbReference type="Ensembl" id="ENSHHUT00000019805.1">
    <property type="protein sequence ID" value="ENSHHUP00000019116.1"/>
    <property type="gene ID" value="ENSHHUG00000011923.1"/>
</dbReference>
<dbReference type="PANTHER" id="PTHR22838">
    <property type="entry name" value="WD REPEAT PROTEIN 26-RELATED"/>
    <property type="match status" value="1"/>
</dbReference>
<reference evidence="3" key="2">
    <citation type="submission" date="2025-08" db="UniProtKB">
        <authorList>
            <consortium name="Ensembl"/>
        </authorList>
    </citation>
    <scope>IDENTIFICATION</scope>
</reference>
<dbReference type="PANTHER" id="PTHR22838:SF0">
    <property type="entry name" value="WD REPEAT-CONTAINING PROTEIN 26"/>
    <property type="match status" value="1"/>
</dbReference>
<protein>
    <recommendedName>
        <fullName evidence="5">CTLH domain-containing protein</fullName>
    </recommendedName>
</protein>
<evidence type="ECO:0000256" key="2">
    <source>
        <dbReference type="ARBA" id="ARBA00022737"/>
    </source>
</evidence>